<dbReference type="SUPFAM" id="SSF69754">
    <property type="entry name" value="Ribosome binding protein Y (YfiA homologue)"/>
    <property type="match status" value="1"/>
</dbReference>
<dbReference type="STRING" id="479434.Sthe_3209"/>
<name>D1C9W6_SPHTD</name>
<dbReference type="EMBL" id="CP001824">
    <property type="protein sequence ID" value="ACZ40609.1"/>
    <property type="molecule type" value="Genomic_DNA"/>
</dbReference>
<organism evidence="1 2">
    <name type="scientific">Sphaerobacter thermophilus (strain ATCC 49802 / DSM 20745 / KCCM 41009 / NCIMB 13125 / S 6022)</name>
    <dbReference type="NCBI Taxonomy" id="479434"/>
    <lineage>
        <taxon>Bacteria</taxon>
        <taxon>Pseudomonadati</taxon>
        <taxon>Thermomicrobiota</taxon>
        <taxon>Thermomicrobia</taxon>
        <taxon>Sphaerobacterales</taxon>
        <taxon>Sphaerobacterineae</taxon>
        <taxon>Sphaerobacteraceae</taxon>
        <taxon>Sphaerobacter</taxon>
    </lineage>
</organism>
<dbReference type="KEGG" id="sti:Sthe_3209"/>
<dbReference type="AlphaFoldDB" id="D1C9W6"/>
<sequence>MRIHSNNPDLLTTALHATLAREAALLTHRLRGALQDPPLIDVTLTHRPDREDYTVHLLLRLEDRDLTATGEGSTPGVAIRDAFDALADAITPCIVARRRPAHVSTAESRS</sequence>
<accession>D1C9W6</accession>
<keyword evidence="2" id="KW-1185">Reference proteome</keyword>
<reference evidence="1 2" key="2">
    <citation type="journal article" date="2010" name="Stand. Genomic Sci.">
        <title>Complete genome sequence of Desulfohalobium retbaense type strain (HR(100)).</title>
        <authorList>
            <person name="Spring S."/>
            <person name="Nolan M."/>
            <person name="Lapidus A."/>
            <person name="Glavina Del Rio T."/>
            <person name="Copeland A."/>
            <person name="Tice H."/>
            <person name="Cheng J.F."/>
            <person name="Lucas S."/>
            <person name="Land M."/>
            <person name="Chen F."/>
            <person name="Bruce D."/>
            <person name="Goodwin L."/>
            <person name="Pitluck S."/>
            <person name="Ivanova N."/>
            <person name="Mavromatis K."/>
            <person name="Mikhailova N."/>
            <person name="Pati A."/>
            <person name="Chen A."/>
            <person name="Palaniappan K."/>
            <person name="Hauser L."/>
            <person name="Chang Y.J."/>
            <person name="Jeffries C.D."/>
            <person name="Munk C."/>
            <person name="Kiss H."/>
            <person name="Chain P."/>
            <person name="Han C."/>
            <person name="Brettin T."/>
            <person name="Detter J.C."/>
            <person name="Schuler E."/>
            <person name="Goker M."/>
            <person name="Rohde M."/>
            <person name="Bristow J."/>
            <person name="Eisen J.A."/>
            <person name="Markowitz V."/>
            <person name="Hugenholtz P."/>
            <person name="Kyrpides N.C."/>
            <person name="Klenk H.P."/>
        </authorList>
    </citation>
    <scope>NUCLEOTIDE SEQUENCE [LARGE SCALE GENOMIC DNA]</scope>
    <source>
        <strain evidence="2">ATCC 49802 / DSM 20745 / S 6022</strain>
    </source>
</reference>
<protein>
    <recommendedName>
        <fullName evidence="3">HPF/RaiA family ribosome-associated protein</fullName>
    </recommendedName>
</protein>
<gene>
    <name evidence="1" type="ordered locus">Sthe_3209</name>
</gene>
<dbReference type="InParanoid" id="D1C9W6"/>
<proteinExistence type="predicted"/>
<dbReference type="RefSeq" id="WP_012873644.1">
    <property type="nucleotide sequence ID" value="NC_013524.1"/>
</dbReference>
<reference evidence="2" key="1">
    <citation type="submission" date="2009-11" db="EMBL/GenBank/DDBJ databases">
        <title>The complete chromosome 2 of Sphaerobacter thermophilus DSM 20745.</title>
        <authorList>
            <person name="Lucas S."/>
            <person name="Copeland A."/>
            <person name="Lapidus A."/>
            <person name="Glavina del Rio T."/>
            <person name="Dalin E."/>
            <person name="Tice H."/>
            <person name="Bruce D."/>
            <person name="Goodwin L."/>
            <person name="Pitluck S."/>
            <person name="Kyrpides N."/>
            <person name="Mavromatis K."/>
            <person name="Ivanova N."/>
            <person name="Mikhailova N."/>
            <person name="LaButti K.M."/>
            <person name="Clum A."/>
            <person name="Sun H.I."/>
            <person name="Brettin T."/>
            <person name="Detter J.C."/>
            <person name="Han C."/>
            <person name="Larimer F."/>
            <person name="Land M."/>
            <person name="Hauser L."/>
            <person name="Markowitz V."/>
            <person name="Cheng J.F."/>
            <person name="Hugenholtz P."/>
            <person name="Woyke T."/>
            <person name="Wu D."/>
            <person name="Steenblock K."/>
            <person name="Schneider S."/>
            <person name="Pukall R."/>
            <person name="Goeker M."/>
            <person name="Klenk H.P."/>
            <person name="Eisen J.A."/>
        </authorList>
    </citation>
    <scope>NUCLEOTIDE SEQUENCE [LARGE SCALE GENOMIC DNA]</scope>
    <source>
        <strain evidence="2">ATCC 49802 / DSM 20745 / S 6022</strain>
    </source>
</reference>
<evidence type="ECO:0008006" key="3">
    <source>
        <dbReference type="Google" id="ProtNLM"/>
    </source>
</evidence>
<evidence type="ECO:0000313" key="1">
    <source>
        <dbReference type="EMBL" id="ACZ40609.1"/>
    </source>
</evidence>
<dbReference type="Proteomes" id="UP000002027">
    <property type="component" value="Chromosome 2"/>
</dbReference>
<evidence type="ECO:0000313" key="2">
    <source>
        <dbReference type="Proteomes" id="UP000002027"/>
    </source>
</evidence>
<dbReference type="InterPro" id="IPR036567">
    <property type="entry name" value="RHF-like"/>
</dbReference>
<dbReference type="HOGENOM" id="CLU_2169478_0_0_0"/>